<feature type="transmembrane region" description="Helical" evidence="1">
    <location>
        <begin position="104"/>
        <end position="127"/>
    </location>
</feature>
<dbReference type="Proteomes" id="UP000642829">
    <property type="component" value="Unassembled WGS sequence"/>
</dbReference>
<dbReference type="AlphaFoldDB" id="A0A8J3D9T2"/>
<evidence type="ECO:0000256" key="1">
    <source>
        <dbReference type="SAM" id="Phobius"/>
    </source>
</evidence>
<evidence type="ECO:0000313" key="3">
    <source>
        <dbReference type="Proteomes" id="UP000642829"/>
    </source>
</evidence>
<protein>
    <recommendedName>
        <fullName evidence="4">DUF1449 family protein</fullName>
    </recommendedName>
</protein>
<evidence type="ECO:0000313" key="2">
    <source>
        <dbReference type="EMBL" id="GHB99527.1"/>
    </source>
</evidence>
<feature type="transmembrane region" description="Helical" evidence="1">
    <location>
        <begin position="20"/>
        <end position="43"/>
    </location>
</feature>
<dbReference type="RefSeq" id="WP_189513501.1">
    <property type="nucleotide sequence ID" value="NZ_BMXG01000007.1"/>
</dbReference>
<keyword evidence="1" id="KW-0812">Transmembrane</keyword>
<name>A0A8J3D9T2_9BACT</name>
<organism evidence="2 3">
    <name type="scientific">Cerasicoccus arenae</name>
    <dbReference type="NCBI Taxonomy" id="424488"/>
    <lineage>
        <taxon>Bacteria</taxon>
        <taxon>Pseudomonadati</taxon>
        <taxon>Verrucomicrobiota</taxon>
        <taxon>Opitutia</taxon>
        <taxon>Puniceicoccales</taxon>
        <taxon>Cerasicoccaceae</taxon>
        <taxon>Cerasicoccus</taxon>
    </lineage>
</organism>
<keyword evidence="3" id="KW-1185">Reference proteome</keyword>
<gene>
    <name evidence="2" type="ORF">GCM10007047_14740</name>
</gene>
<dbReference type="EMBL" id="BMXG01000007">
    <property type="protein sequence ID" value="GHB99527.1"/>
    <property type="molecule type" value="Genomic_DNA"/>
</dbReference>
<keyword evidence="1" id="KW-0472">Membrane</keyword>
<reference evidence="2" key="2">
    <citation type="submission" date="2020-09" db="EMBL/GenBank/DDBJ databases">
        <authorList>
            <person name="Sun Q."/>
            <person name="Kim S."/>
        </authorList>
    </citation>
    <scope>NUCLEOTIDE SEQUENCE</scope>
    <source>
        <strain evidence="2">KCTC 12870</strain>
    </source>
</reference>
<reference evidence="2" key="1">
    <citation type="journal article" date="2014" name="Int. J. Syst. Evol. Microbiol.">
        <title>Complete genome sequence of Corynebacterium casei LMG S-19264T (=DSM 44701T), isolated from a smear-ripened cheese.</title>
        <authorList>
            <consortium name="US DOE Joint Genome Institute (JGI-PGF)"/>
            <person name="Walter F."/>
            <person name="Albersmeier A."/>
            <person name="Kalinowski J."/>
            <person name="Ruckert C."/>
        </authorList>
    </citation>
    <scope>NUCLEOTIDE SEQUENCE</scope>
    <source>
        <strain evidence="2">KCTC 12870</strain>
    </source>
</reference>
<proteinExistence type="predicted"/>
<feature type="transmembrane region" description="Helical" evidence="1">
    <location>
        <begin position="75"/>
        <end position="92"/>
    </location>
</feature>
<sequence>MEQLQQIYTEALRWYNLPFTALLALVLLYWVFSIIAGLFGAVIDFDMDADLDTDVDTEGGTVLGKFSRVLSDGEAPFTVALSFFAFLMWGMMMTLNHFFNPASVWAIGMAIMAASLAVALFITRAIMRFLSRLIRKIFGITPQNESFIDAIGVVITSEVTETFGQIEVYHDGVPCRFSVDLFPGSEPLIKGDYAKIVRKGRKGKTYLVVKTVEEPSLPKGNSK</sequence>
<keyword evidence="1" id="KW-1133">Transmembrane helix</keyword>
<accession>A0A8J3D9T2</accession>
<comment type="caution">
    <text evidence="2">The sequence shown here is derived from an EMBL/GenBank/DDBJ whole genome shotgun (WGS) entry which is preliminary data.</text>
</comment>
<evidence type="ECO:0008006" key="4">
    <source>
        <dbReference type="Google" id="ProtNLM"/>
    </source>
</evidence>